<evidence type="ECO:0000313" key="7">
    <source>
        <dbReference type="EMBL" id="SHL46836.1"/>
    </source>
</evidence>
<dbReference type="InterPro" id="IPR050109">
    <property type="entry name" value="HTH-type_TetR-like_transc_reg"/>
</dbReference>
<evidence type="ECO:0000256" key="1">
    <source>
        <dbReference type="ARBA" id="ARBA00022491"/>
    </source>
</evidence>
<sequence>MKVNAESEEPVRRRLSRAEAKARTRALLLDAAARVFARKGFTGASVEEIAEAAGFSIGALYSNFGSKEALFLELLSHRQTDRIAEAAQTLDRYEPGTGEAAAELGRLLIDVADKDIDFAPLQAEFWLYAVRNPHVLESMAANLSGPRRALEGVISTSLAQQGAPAEVSAEAVATVVAALFGGLVRQRRIDPESVPEELFGQALKWLFVGINAGTAPAATDGD</sequence>
<name>A0A9X8MQQ9_9ACTN</name>
<dbReference type="AlphaFoldDB" id="A0A9X8MQQ9"/>
<evidence type="ECO:0000256" key="4">
    <source>
        <dbReference type="ARBA" id="ARBA00023163"/>
    </source>
</evidence>
<dbReference type="InterPro" id="IPR001647">
    <property type="entry name" value="HTH_TetR"/>
</dbReference>
<reference evidence="8" key="1">
    <citation type="submission" date="2016-11" db="EMBL/GenBank/DDBJ databases">
        <authorList>
            <person name="Jaros S."/>
            <person name="Januszkiewicz K."/>
            <person name="Wedrychowicz H."/>
        </authorList>
    </citation>
    <scope>NUCLEOTIDE SEQUENCE [LARGE SCALE GENOMIC DNA]</scope>
    <source>
        <strain evidence="8">CGMCC 4.3555</strain>
    </source>
</reference>
<dbReference type="Pfam" id="PF13977">
    <property type="entry name" value="TetR_C_6"/>
    <property type="match status" value="1"/>
</dbReference>
<dbReference type="InterPro" id="IPR036271">
    <property type="entry name" value="Tet_transcr_reg_TetR-rel_C_sf"/>
</dbReference>
<evidence type="ECO:0000256" key="3">
    <source>
        <dbReference type="ARBA" id="ARBA00023125"/>
    </source>
</evidence>
<gene>
    <name evidence="7" type="ORF">SAMN05216268_104397</name>
</gene>
<comment type="caution">
    <text evidence="7">The sequence shown here is derived from an EMBL/GenBank/DDBJ whole genome shotgun (WGS) entry which is preliminary data.</text>
</comment>
<dbReference type="Gene3D" id="1.10.357.10">
    <property type="entry name" value="Tetracycline Repressor, domain 2"/>
    <property type="match status" value="1"/>
</dbReference>
<dbReference type="SUPFAM" id="SSF46689">
    <property type="entry name" value="Homeodomain-like"/>
    <property type="match status" value="1"/>
</dbReference>
<evidence type="ECO:0000256" key="5">
    <source>
        <dbReference type="PROSITE-ProRule" id="PRU00335"/>
    </source>
</evidence>
<dbReference type="EMBL" id="FRBK01000004">
    <property type="protein sequence ID" value="SHL46836.1"/>
    <property type="molecule type" value="Genomic_DNA"/>
</dbReference>
<keyword evidence="2" id="KW-0805">Transcription regulation</keyword>
<evidence type="ECO:0000256" key="2">
    <source>
        <dbReference type="ARBA" id="ARBA00023015"/>
    </source>
</evidence>
<dbReference type="GO" id="GO:0003700">
    <property type="term" value="F:DNA-binding transcription factor activity"/>
    <property type="evidence" value="ECO:0007669"/>
    <property type="project" value="TreeGrafter"/>
</dbReference>
<dbReference type="InterPro" id="IPR009057">
    <property type="entry name" value="Homeodomain-like_sf"/>
</dbReference>
<organism evidence="7 8">
    <name type="scientific">Streptomyces yunnanensis</name>
    <dbReference type="NCBI Taxonomy" id="156453"/>
    <lineage>
        <taxon>Bacteria</taxon>
        <taxon>Bacillati</taxon>
        <taxon>Actinomycetota</taxon>
        <taxon>Actinomycetes</taxon>
        <taxon>Kitasatosporales</taxon>
        <taxon>Streptomycetaceae</taxon>
        <taxon>Streptomyces</taxon>
    </lineage>
</organism>
<keyword evidence="4" id="KW-0804">Transcription</keyword>
<dbReference type="Proteomes" id="UP000184388">
    <property type="component" value="Unassembled WGS sequence"/>
</dbReference>
<dbReference type="PANTHER" id="PTHR30055">
    <property type="entry name" value="HTH-TYPE TRANSCRIPTIONAL REGULATOR RUTR"/>
    <property type="match status" value="1"/>
</dbReference>
<dbReference type="PANTHER" id="PTHR30055:SF241">
    <property type="entry name" value="TRANSCRIPTIONAL REGULATORY PROTEIN"/>
    <property type="match status" value="1"/>
</dbReference>
<proteinExistence type="predicted"/>
<keyword evidence="1" id="KW-0678">Repressor</keyword>
<feature type="domain" description="HTH tetR-type" evidence="6">
    <location>
        <begin position="22"/>
        <end position="82"/>
    </location>
</feature>
<accession>A0A9X8MQQ9</accession>
<dbReference type="GO" id="GO:0000976">
    <property type="term" value="F:transcription cis-regulatory region binding"/>
    <property type="evidence" value="ECO:0007669"/>
    <property type="project" value="TreeGrafter"/>
</dbReference>
<dbReference type="PRINTS" id="PR00455">
    <property type="entry name" value="HTHTETR"/>
</dbReference>
<dbReference type="PROSITE" id="PS50977">
    <property type="entry name" value="HTH_TETR_2"/>
    <property type="match status" value="1"/>
</dbReference>
<evidence type="ECO:0000259" key="6">
    <source>
        <dbReference type="PROSITE" id="PS50977"/>
    </source>
</evidence>
<protein>
    <submittedName>
        <fullName evidence="7">Transcriptional regulator, TetR family</fullName>
    </submittedName>
</protein>
<dbReference type="Pfam" id="PF00440">
    <property type="entry name" value="TetR_N"/>
    <property type="match status" value="1"/>
</dbReference>
<dbReference type="SUPFAM" id="SSF48498">
    <property type="entry name" value="Tetracyclin repressor-like, C-terminal domain"/>
    <property type="match status" value="1"/>
</dbReference>
<keyword evidence="3 5" id="KW-0238">DNA-binding</keyword>
<dbReference type="InterPro" id="IPR039538">
    <property type="entry name" value="BetI_C"/>
</dbReference>
<feature type="DNA-binding region" description="H-T-H motif" evidence="5">
    <location>
        <begin position="45"/>
        <end position="64"/>
    </location>
</feature>
<evidence type="ECO:0000313" key="8">
    <source>
        <dbReference type="Proteomes" id="UP000184388"/>
    </source>
</evidence>